<evidence type="ECO:0000313" key="2">
    <source>
        <dbReference type="EMBL" id="MCG2591010.1"/>
    </source>
</evidence>
<accession>A0ABS9KJH7</accession>
<organism evidence="2 3">
    <name type="scientific">Rhodohalobacter sulfatireducens</name>
    <dbReference type="NCBI Taxonomy" id="2911366"/>
    <lineage>
        <taxon>Bacteria</taxon>
        <taxon>Pseudomonadati</taxon>
        <taxon>Balneolota</taxon>
        <taxon>Balneolia</taxon>
        <taxon>Balneolales</taxon>
        <taxon>Balneolaceae</taxon>
        <taxon>Rhodohalobacter</taxon>
    </lineage>
</organism>
<protein>
    <recommendedName>
        <fullName evidence="1">Putative oxidoreductase C-terminal domain-containing protein</fullName>
    </recommendedName>
</protein>
<gene>
    <name evidence="2" type="ORF">L6773_20740</name>
</gene>
<evidence type="ECO:0000313" key="3">
    <source>
        <dbReference type="Proteomes" id="UP001165366"/>
    </source>
</evidence>
<reference evidence="2" key="2">
    <citation type="submission" date="2024-05" db="EMBL/GenBank/DDBJ databases">
        <title>Rhodohalobacter halophilus gen. nov., sp. nov., a moderately halophilic member of the family Balneolaceae.</title>
        <authorList>
            <person name="Xia J."/>
        </authorList>
    </citation>
    <scope>NUCLEOTIDE SEQUENCE</scope>
    <source>
        <strain evidence="2">WB101</strain>
    </source>
</reference>
<dbReference type="EMBL" id="JAKLWS010000056">
    <property type="protein sequence ID" value="MCG2591010.1"/>
    <property type="molecule type" value="Genomic_DNA"/>
</dbReference>
<feature type="domain" description="Putative oxidoreductase C-terminal" evidence="1">
    <location>
        <begin position="3"/>
        <end position="140"/>
    </location>
</feature>
<name>A0ABS9KJH7_9BACT</name>
<evidence type="ECO:0000259" key="1">
    <source>
        <dbReference type="Pfam" id="PF16490"/>
    </source>
</evidence>
<dbReference type="RefSeq" id="WP_237856555.1">
    <property type="nucleotide sequence ID" value="NZ_JAKLWS010000056.1"/>
</dbReference>
<keyword evidence="3" id="KW-1185">Reference proteome</keyword>
<proteinExistence type="predicted"/>
<sequence length="142" mass="16338">DLFAKVSVEWGFTNPEGGDTHYSSLRGTNANLVIRQNVEQNFQATLYVEPVGEPDSEEFEEDINNALTELNDRFPGLSAVSTPFGWKIQIPDEFNESHEEHFTRVMENYLEDLQAGALSDWERTNLLTKYYITTRAYEKSHN</sequence>
<dbReference type="Pfam" id="PF16490">
    <property type="entry name" value="Oxidoreduct_C"/>
    <property type="match status" value="1"/>
</dbReference>
<dbReference type="Proteomes" id="UP001165366">
    <property type="component" value="Unassembled WGS sequence"/>
</dbReference>
<comment type="caution">
    <text evidence="2">The sequence shown here is derived from an EMBL/GenBank/DDBJ whole genome shotgun (WGS) entry which is preliminary data.</text>
</comment>
<reference evidence="2" key="1">
    <citation type="submission" date="2022-01" db="EMBL/GenBank/DDBJ databases">
        <authorList>
            <person name="Wang Y."/>
        </authorList>
    </citation>
    <scope>NUCLEOTIDE SEQUENCE</scope>
    <source>
        <strain evidence="2">WB101</strain>
    </source>
</reference>
<feature type="non-terminal residue" evidence="2">
    <location>
        <position position="1"/>
    </location>
</feature>
<dbReference type="InterPro" id="IPR032459">
    <property type="entry name" value="Oxidoreduct_C"/>
</dbReference>